<dbReference type="PIRSF" id="PIRSF015578">
    <property type="entry name" value="Myoinos-ppht_syn"/>
    <property type="match status" value="1"/>
</dbReference>
<evidence type="ECO:0000259" key="2">
    <source>
        <dbReference type="Pfam" id="PF01658"/>
    </source>
</evidence>
<gene>
    <name evidence="3" type="ORF">NOG11_04605</name>
</gene>
<organism evidence="3 4">
    <name type="scientific">Parvularcula maris</name>
    <dbReference type="NCBI Taxonomy" id="2965077"/>
    <lineage>
        <taxon>Bacteria</taxon>
        <taxon>Pseudomonadati</taxon>
        <taxon>Pseudomonadota</taxon>
        <taxon>Alphaproteobacteria</taxon>
        <taxon>Parvularculales</taxon>
        <taxon>Parvularculaceae</taxon>
        <taxon>Parvularcula</taxon>
    </lineage>
</organism>
<comment type="similarity">
    <text evidence="1">Belongs to the myo-inositol 1-phosphate synthase family.</text>
</comment>
<dbReference type="Proteomes" id="UP001142610">
    <property type="component" value="Unassembled WGS sequence"/>
</dbReference>
<dbReference type="Pfam" id="PF01658">
    <property type="entry name" value="Inos-1-P_synth"/>
    <property type="match status" value="1"/>
</dbReference>
<sequence>MASTAAAGIELLKLGKADETGLPLGDLPGLVPYTGMTFGGWDLYAEDLLAAAKHHKVLDRDQIDDAEEALAKIKPWPAMGDASFCSGVDGEHRHGDLSHREKIDCLIEDLVRFREESGGSAVLINLASVERTPDRQNPIYHIKEAFEAALDASDPEISPAMLYAYAAIKCGVPYGNFTPSFSGDVPALIAMAEEAGVPLAGKDGKTGQTFMKTVLAPAFRDRALRIDGWYSTNILGNRDGEALNEPNSLASKIETKGDVLNSIVGYDVGSHLVQINYYKPRGDEKEAWDNIDVSGFLGRPMQIKLNFLCRDSVLAAPLVIEIARCLDLAKRRGEGGILEPLGVFFKAPMTQPGQTVQHAFPEQQAALQTWLAGETMQQSYDAARAAAE</sequence>
<dbReference type="GO" id="GO:0008654">
    <property type="term" value="P:phospholipid biosynthetic process"/>
    <property type="evidence" value="ECO:0007669"/>
    <property type="project" value="InterPro"/>
</dbReference>
<dbReference type="Pfam" id="PF07994">
    <property type="entry name" value="NAD_binding_5"/>
    <property type="match status" value="1"/>
</dbReference>
<dbReference type="GO" id="GO:0006021">
    <property type="term" value="P:inositol biosynthetic process"/>
    <property type="evidence" value="ECO:0007669"/>
    <property type="project" value="InterPro"/>
</dbReference>
<dbReference type="InterPro" id="IPR002587">
    <property type="entry name" value="Myo-inos-1-P_Synthase"/>
</dbReference>
<name>A0A9X2L818_9PROT</name>
<dbReference type="AlphaFoldDB" id="A0A9X2L818"/>
<dbReference type="Gene3D" id="3.30.360.10">
    <property type="entry name" value="Dihydrodipicolinate Reductase, domain 2"/>
    <property type="match status" value="1"/>
</dbReference>
<accession>A0A9X2L818</accession>
<proteinExistence type="inferred from homology"/>
<evidence type="ECO:0000313" key="4">
    <source>
        <dbReference type="Proteomes" id="UP001142610"/>
    </source>
</evidence>
<dbReference type="SUPFAM" id="SSF51735">
    <property type="entry name" value="NAD(P)-binding Rossmann-fold domains"/>
    <property type="match status" value="1"/>
</dbReference>
<dbReference type="SUPFAM" id="SSF55347">
    <property type="entry name" value="Glyceraldehyde-3-phosphate dehydrogenase-like, C-terminal domain"/>
    <property type="match status" value="1"/>
</dbReference>
<dbReference type="PANTHER" id="PTHR11510">
    <property type="entry name" value="MYO-INOSITOL-1 PHOSPHATE SYNTHASE"/>
    <property type="match status" value="1"/>
</dbReference>
<dbReference type="GO" id="GO:0004512">
    <property type="term" value="F:inositol-3-phosphate synthase activity"/>
    <property type="evidence" value="ECO:0007669"/>
    <property type="project" value="InterPro"/>
</dbReference>
<dbReference type="InterPro" id="IPR036291">
    <property type="entry name" value="NAD(P)-bd_dom_sf"/>
</dbReference>
<keyword evidence="4" id="KW-1185">Reference proteome</keyword>
<evidence type="ECO:0000313" key="3">
    <source>
        <dbReference type="EMBL" id="MCQ8184661.1"/>
    </source>
</evidence>
<reference evidence="3" key="1">
    <citation type="submission" date="2022-07" db="EMBL/GenBank/DDBJ databases">
        <title>Parvularcula maris sp. nov., an algicidal bacterium isolated from seawater.</title>
        <authorList>
            <person name="Li F."/>
        </authorList>
    </citation>
    <scope>NUCLEOTIDE SEQUENCE</scope>
    <source>
        <strain evidence="3">BGMRC 0090</strain>
    </source>
</reference>
<dbReference type="InterPro" id="IPR013021">
    <property type="entry name" value="Myo-inos-1-P_Synthase_GAPDH"/>
</dbReference>
<dbReference type="Gene3D" id="3.40.50.720">
    <property type="entry name" value="NAD(P)-binding Rossmann-like Domain"/>
    <property type="match status" value="1"/>
</dbReference>
<protein>
    <submittedName>
        <fullName evidence="3">Inositol-3-phosphate synthase</fullName>
    </submittedName>
</protein>
<dbReference type="EMBL" id="JANIBC010000002">
    <property type="protein sequence ID" value="MCQ8184661.1"/>
    <property type="molecule type" value="Genomic_DNA"/>
</dbReference>
<evidence type="ECO:0000256" key="1">
    <source>
        <dbReference type="ARBA" id="ARBA00010813"/>
    </source>
</evidence>
<feature type="domain" description="Myo-inositol-1-phosphate synthase GAPDH-like" evidence="2">
    <location>
        <begin position="207"/>
        <end position="312"/>
    </location>
</feature>
<comment type="caution">
    <text evidence="3">The sequence shown here is derived from an EMBL/GenBank/DDBJ whole genome shotgun (WGS) entry which is preliminary data.</text>
</comment>